<evidence type="ECO:0000313" key="2">
    <source>
        <dbReference type="EMBL" id="JAH72994.1"/>
    </source>
</evidence>
<feature type="region of interest" description="Disordered" evidence="1">
    <location>
        <begin position="1"/>
        <end position="23"/>
    </location>
</feature>
<proteinExistence type="predicted"/>
<protein>
    <submittedName>
        <fullName evidence="2">Uncharacterized protein</fullName>
    </submittedName>
</protein>
<name>A0A0E9V4E7_ANGAN</name>
<dbReference type="EMBL" id="GBXM01035583">
    <property type="protein sequence ID" value="JAH72994.1"/>
    <property type="molecule type" value="Transcribed_RNA"/>
</dbReference>
<reference evidence="2" key="1">
    <citation type="submission" date="2014-11" db="EMBL/GenBank/DDBJ databases">
        <authorList>
            <person name="Amaro Gonzalez C."/>
        </authorList>
    </citation>
    <scope>NUCLEOTIDE SEQUENCE</scope>
</reference>
<reference evidence="2" key="2">
    <citation type="journal article" date="2015" name="Fish Shellfish Immunol.">
        <title>Early steps in the European eel (Anguilla anguilla)-Vibrio vulnificus interaction in the gills: Role of the RtxA13 toxin.</title>
        <authorList>
            <person name="Callol A."/>
            <person name="Pajuelo D."/>
            <person name="Ebbesson L."/>
            <person name="Teles M."/>
            <person name="MacKenzie S."/>
            <person name="Amaro C."/>
        </authorList>
    </citation>
    <scope>NUCLEOTIDE SEQUENCE</scope>
</reference>
<sequence length="23" mass="2670">MVVCHKNQNNQISSTPQTQQQKK</sequence>
<organism evidence="2">
    <name type="scientific">Anguilla anguilla</name>
    <name type="common">European freshwater eel</name>
    <name type="synonym">Muraena anguilla</name>
    <dbReference type="NCBI Taxonomy" id="7936"/>
    <lineage>
        <taxon>Eukaryota</taxon>
        <taxon>Metazoa</taxon>
        <taxon>Chordata</taxon>
        <taxon>Craniata</taxon>
        <taxon>Vertebrata</taxon>
        <taxon>Euteleostomi</taxon>
        <taxon>Actinopterygii</taxon>
        <taxon>Neopterygii</taxon>
        <taxon>Teleostei</taxon>
        <taxon>Anguilliformes</taxon>
        <taxon>Anguillidae</taxon>
        <taxon>Anguilla</taxon>
    </lineage>
</organism>
<evidence type="ECO:0000256" key="1">
    <source>
        <dbReference type="SAM" id="MobiDB-lite"/>
    </source>
</evidence>
<dbReference type="AlphaFoldDB" id="A0A0E9V4E7"/>
<accession>A0A0E9V4E7</accession>